<keyword evidence="3" id="KW-1185">Reference proteome</keyword>
<feature type="region of interest" description="Disordered" evidence="1">
    <location>
        <begin position="1"/>
        <end position="43"/>
    </location>
</feature>
<accession>A0A2P5CYD8</accession>
<protein>
    <submittedName>
        <fullName evidence="2">Uncharacterized protein</fullName>
    </submittedName>
</protein>
<organism evidence="2 3">
    <name type="scientific">Parasponia andersonii</name>
    <name type="common">Sponia andersonii</name>
    <dbReference type="NCBI Taxonomy" id="3476"/>
    <lineage>
        <taxon>Eukaryota</taxon>
        <taxon>Viridiplantae</taxon>
        <taxon>Streptophyta</taxon>
        <taxon>Embryophyta</taxon>
        <taxon>Tracheophyta</taxon>
        <taxon>Spermatophyta</taxon>
        <taxon>Magnoliopsida</taxon>
        <taxon>eudicotyledons</taxon>
        <taxon>Gunneridae</taxon>
        <taxon>Pentapetalae</taxon>
        <taxon>rosids</taxon>
        <taxon>fabids</taxon>
        <taxon>Rosales</taxon>
        <taxon>Cannabaceae</taxon>
        <taxon>Parasponia</taxon>
    </lineage>
</organism>
<sequence>MPPSPPRIPSSTISHRNNRAKRHHLYRQKRRSDEDTKYDSLEMEHSNYPSTQIRRSSKFGGPIVFAGCNFKIKYVNKVDDKIFLIFAQQRCLAQILSC</sequence>
<comment type="caution">
    <text evidence="2">The sequence shown here is derived from an EMBL/GenBank/DDBJ whole genome shotgun (WGS) entry which is preliminary data.</text>
</comment>
<reference evidence="3" key="1">
    <citation type="submission" date="2016-06" db="EMBL/GenBank/DDBJ databases">
        <title>Parallel loss of symbiosis genes in relatives of nitrogen-fixing non-legume Parasponia.</title>
        <authorList>
            <person name="Van Velzen R."/>
            <person name="Holmer R."/>
            <person name="Bu F."/>
            <person name="Rutten L."/>
            <person name="Van Zeijl A."/>
            <person name="Liu W."/>
            <person name="Santuari L."/>
            <person name="Cao Q."/>
            <person name="Sharma T."/>
            <person name="Shen D."/>
            <person name="Roswanjaya Y."/>
            <person name="Wardhani T."/>
            <person name="Kalhor M.S."/>
            <person name="Jansen J."/>
            <person name="Van den Hoogen J."/>
            <person name="Gungor B."/>
            <person name="Hartog M."/>
            <person name="Hontelez J."/>
            <person name="Verver J."/>
            <person name="Yang W.-C."/>
            <person name="Schijlen E."/>
            <person name="Repin R."/>
            <person name="Schilthuizen M."/>
            <person name="Schranz E."/>
            <person name="Heidstra R."/>
            <person name="Miyata K."/>
            <person name="Fedorova E."/>
            <person name="Kohlen W."/>
            <person name="Bisseling T."/>
            <person name="Smit S."/>
            <person name="Geurts R."/>
        </authorList>
    </citation>
    <scope>NUCLEOTIDE SEQUENCE [LARGE SCALE GENOMIC DNA]</scope>
    <source>
        <strain evidence="3">cv. WU1-14</strain>
    </source>
</reference>
<evidence type="ECO:0000313" key="3">
    <source>
        <dbReference type="Proteomes" id="UP000237105"/>
    </source>
</evidence>
<evidence type="ECO:0000313" key="2">
    <source>
        <dbReference type="EMBL" id="PON66005.1"/>
    </source>
</evidence>
<evidence type="ECO:0000256" key="1">
    <source>
        <dbReference type="SAM" id="MobiDB-lite"/>
    </source>
</evidence>
<gene>
    <name evidence="2" type="ORF">PanWU01x14_112320</name>
</gene>
<proteinExistence type="predicted"/>
<feature type="compositionally biased region" description="Basic and acidic residues" evidence="1">
    <location>
        <begin position="31"/>
        <end position="43"/>
    </location>
</feature>
<dbReference type="EMBL" id="JXTB01000083">
    <property type="protein sequence ID" value="PON66005.1"/>
    <property type="molecule type" value="Genomic_DNA"/>
</dbReference>
<dbReference type="Proteomes" id="UP000237105">
    <property type="component" value="Unassembled WGS sequence"/>
</dbReference>
<feature type="compositionally biased region" description="Basic residues" evidence="1">
    <location>
        <begin position="16"/>
        <end position="30"/>
    </location>
</feature>
<name>A0A2P5CYD8_PARAD</name>
<dbReference type="AlphaFoldDB" id="A0A2P5CYD8"/>